<dbReference type="Proteomes" id="UP000427906">
    <property type="component" value="Chromosome"/>
</dbReference>
<dbReference type="Gene3D" id="3.40.50.620">
    <property type="entry name" value="HUPs"/>
    <property type="match status" value="1"/>
</dbReference>
<evidence type="ECO:0000313" key="4">
    <source>
        <dbReference type="Proteomes" id="UP000427906"/>
    </source>
</evidence>
<dbReference type="InterPro" id="IPR006016">
    <property type="entry name" value="UspA"/>
</dbReference>
<dbReference type="EMBL" id="AP021874">
    <property type="protein sequence ID" value="BBO66682.1"/>
    <property type="molecule type" value="Genomic_DNA"/>
</dbReference>
<gene>
    <name evidence="3" type="ORF">DSCA_06120</name>
</gene>
<dbReference type="CDD" id="cd00293">
    <property type="entry name" value="USP-like"/>
    <property type="match status" value="1"/>
</dbReference>
<dbReference type="InterPro" id="IPR014729">
    <property type="entry name" value="Rossmann-like_a/b/a_fold"/>
</dbReference>
<name>A0A5K7YB99_9BACT</name>
<dbReference type="KEGG" id="dalk:DSCA_06120"/>
<keyword evidence="4" id="KW-1185">Reference proteome</keyword>
<dbReference type="PANTHER" id="PTHR46268:SF6">
    <property type="entry name" value="UNIVERSAL STRESS PROTEIN UP12"/>
    <property type="match status" value="1"/>
</dbReference>
<comment type="similarity">
    <text evidence="1">Belongs to the universal stress protein A family.</text>
</comment>
<protein>
    <recommendedName>
        <fullName evidence="2">UspA domain-containing protein</fullName>
    </recommendedName>
</protein>
<reference evidence="3 4" key="1">
    <citation type="submission" date="2019-11" db="EMBL/GenBank/DDBJ databases">
        <title>Comparative genomics of hydrocarbon-degrading Desulfosarcina strains.</title>
        <authorList>
            <person name="Watanabe M."/>
            <person name="Kojima H."/>
            <person name="Fukui M."/>
        </authorList>
    </citation>
    <scope>NUCLEOTIDE SEQUENCE [LARGE SCALE GENOMIC DNA]</scope>
    <source>
        <strain evidence="3 4">PL12</strain>
    </source>
</reference>
<dbReference type="PRINTS" id="PR01438">
    <property type="entry name" value="UNVRSLSTRESS"/>
</dbReference>
<feature type="domain" description="UspA" evidence="2">
    <location>
        <begin position="6"/>
        <end position="148"/>
    </location>
</feature>
<accession>A0A5K7YB99</accession>
<evidence type="ECO:0000259" key="2">
    <source>
        <dbReference type="Pfam" id="PF00582"/>
    </source>
</evidence>
<sequence length="156" mass="17635">MTQTMKIMAAVDLSDYSTSIIRYSCWLAARLDAELVMVNVVNQRDIDMVGRAMAGYESFSFPDYITELEQERKTRMKDLFEGISNGTINCKYLVQTGIPYRELLAVIETEKPQLMVVGTKGRSNLADVVVGSTARKLYRRIPIPLVTIPSTYKELP</sequence>
<proteinExistence type="inferred from homology"/>
<dbReference type="OrthoDB" id="5431433at2"/>
<organism evidence="3 4">
    <name type="scientific">Desulfosarcina alkanivorans</name>
    <dbReference type="NCBI Taxonomy" id="571177"/>
    <lineage>
        <taxon>Bacteria</taxon>
        <taxon>Pseudomonadati</taxon>
        <taxon>Thermodesulfobacteriota</taxon>
        <taxon>Desulfobacteria</taxon>
        <taxon>Desulfobacterales</taxon>
        <taxon>Desulfosarcinaceae</taxon>
        <taxon>Desulfosarcina</taxon>
    </lineage>
</organism>
<dbReference type="InterPro" id="IPR006015">
    <property type="entry name" value="Universal_stress_UspA"/>
</dbReference>
<dbReference type="PANTHER" id="PTHR46268">
    <property type="entry name" value="STRESS RESPONSE PROTEIN NHAX"/>
    <property type="match status" value="1"/>
</dbReference>
<dbReference type="RefSeq" id="WP_155315021.1">
    <property type="nucleotide sequence ID" value="NZ_AP021874.1"/>
</dbReference>
<evidence type="ECO:0000256" key="1">
    <source>
        <dbReference type="ARBA" id="ARBA00008791"/>
    </source>
</evidence>
<dbReference type="AlphaFoldDB" id="A0A5K7YB99"/>
<evidence type="ECO:0000313" key="3">
    <source>
        <dbReference type="EMBL" id="BBO66682.1"/>
    </source>
</evidence>
<dbReference type="SUPFAM" id="SSF52402">
    <property type="entry name" value="Adenine nucleotide alpha hydrolases-like"/>
    <property type="match status" value="1"/>
</dbReference>
<dbReference type="Pfam" id="PF00582">
    <property type="entry name" value="Usp"/>
    <property type="match status" value="1"/>
</dbReference>